<dbReference type="Gene3D" id="2.30.30.190">
    <property type="entry name" value="CAP Gly-rich-like domain"/>
    <property type="match status" value="1"/>
</dbReference>
<feature type="compositionally biased region" description="Low complexity" evidence="9">
    <location>
        <begin position="1"/>
        <end position="21"/>
    </location>
</feature>
<dbReference type="PROSITE" id="PS50245">
    <property type="entry name" value="CAP_GLY_2"/>
    <property type="match status" value="1"/>
</dbReference>
<name>A0A2R5GPP4_9STRA</name>
<dbReference type="Proteomes" id="UP000241890">
    <property type="component" value="Unassembled WGS sequence"/>
</dbReference>
<dbReference type="InterPro" id="IPR011992">
    <property type="entry name" value="EF-hand-dom_pair"/>
</dbReference>
<dbReference type="PANTHER" id="PTHR45668">
    <property type="entry name" value="SERINE/THREONINE-PROTEIN PHOSPHATASE 5-RELATED"/>
    <property type="match status" value="1"/>
</dbReference>
<dbReference type="InterPro" id="IPR051134">
    <property type="entry name" value="PPP_phosphatase"/>
</dbReference>
<evidence type="ECO:0000313" key="12">
    <source>
        <dbReference type="EMBL" id="GBG31748.1"/>
    </source>
</evidence>
<feature type="compositionally biased region" description="Basic and acidic residues" evidence="9">
    <location>
        <begin position="478"/>
        <end position="489"/>
    </location>
</feature>
<dbReference type="InterPro" id="IPR004843">
    <property type="entry name" value="Calcineurin-like_PHP"/>
</dbReference>
<dbReference type="GO" id="GO:0004722">
    <property type="term" value="F:protein serine/threonine phosphatase activity"/>
    <property type="evidence" value="ECO:0007669"/>
    <property type="project" value="UniProtKB-EC"/>
</dbReference>
<feature type="compositionally biased region" description="Low complexity" evidence="9">
    <location>
        <begin position="190"/>
        <end position="217"/>
    </location>
</feature>
<dbReference type="PRINTS" id="PR00114">
    <property type="entry name" value="STPHPHTASE"/>
</dbReference>
<dbReference type="InParanoid" id="A0A2R5GPP4"/>
<evidence type="ECO:0000256" key="8">
    <source>
        <dbReference type="RuleBase" id="RU004273"/>
    </source>
</evidence>
<proteinExistence type="inferred from homology"/>
<organism evidence="12 13">
    <name type="scientific">Hondaea fermentalgiana</name>
    <dbReference type="NCBI Taxonomy" id="2315210"/>
    <lineage>
        <taxon>Eukaryota</taxon>
        <taxon>Sar</taxon>
        <taxon>Stramenopiles</taxon>
        <taxon>Bigyra</taxon>
        <taxon>Labyrinthulomycetes</taxon>
        <taxon>Thraustochytrida</taxon>
        <taxon>Thraustochytriidae</taxon>
        <taxon>Hondaea</taxon>
    </lineage>
</organism>
<dbReference type="SUPFAM" id="SSF74924">
    <property type="entry name" value="Cap-Gly domain"/>
    <property type="match status" value="1"/>
</dbReference>
<keyword evidence="5 8" id="KW-0378">Hydrolase</keyword>
<dbReference type="AlphaFoldDB" id="A0A2R5GPP4"/>
<dbReference type="Gene3D" id="3.60.21.10">
    <property type="match status" value="2"/>
</dbReference>
<feature type="domain" description="CAP-Gly" evidence="11">
    <location>
        <begin position="47"/>
        <end position="89"/>
    </location>
</feature>
<dbReference type="PROSITE" id="PS00018">
    <property type="entry name" value="EF_HAND_1"/>
    <property type="match status" value="5"/>
</dbReference>
<reference evidence="12 13" key="1">
    <citation type="submission" date="2017-12" db="EMBL/GenBank/DDBJ databases">
        <title>Sequencing, de novo assembly and annotation of complete genome of a new Thraustochytrid species, strain FCC1311.</title>
        <authorList>
            <person name="Sedici K."/>
            <person name="Godart F."/>
            <person name="Aiese Cigliano R."/>
            <person name="Sanseverino W."/>
            <person name="Barakat M."/>
            <person name="Ortet P."/>
            <person name="Marechal E."/>
            <person name="Cagnac O."/>
            <person name="Amato A."/>
        </authorList>
    </citation>
    <scope>NUCLEOTIDE SEQUENCE [LARGE SCALE GENOMIC DNA]</scope>
</reference>
<evidence type="ECO:0000256" key="4">
    <source>
        <dbReference type="ARBA" id="ARBA00022737"/>
    </source>
</evidence>
<feature type="domain" description="EF-hand" evidence="10">
    <location>
        <begin position="1064"/>
        <end position="1099"/>
    </location>
</feature>
<comment type="cofactor">
    <cofactor evidence="1">
        <name>Mn(2+)</name>
        <dbReference type="ChEBI" id="CHEBI:29035"/>
    </cofactor>
</comment>
<dbReference type="PROSITE" id="PS50096">
    <property type="entry name" value="IQ"/>
    <property type="match status" value="1"/>
</dbReference>
<keyword evidence="6" id="KW-0106">Calcium</keyword>
<keyword evidence="3" id="KW-0479">Metal-binding</keyword>
<feature type="domain" description="EF-hand" evidence="10">
    <location>
        <begin position="1104"/>
        <end position="1139"/>
    </location>
</feature>
<dbReference type="GO" id="GO:0005509">
    <property type="term" value="F:calcium ion binding"/>
    <property type="evidence" value="ECO:0007669"/>
    <property type="project" value="InterPro"/>
</dbReference>
<dbReference type="SMART" id="SM01052">
    <property type="entry name" value="CAP_GLY"/>
    <property type="match status" value="1"/>
</dbReference>
<comment type="caution">
    <text evidence="12">The sequence shown here is derived from an EMBL/GenBank/DDBJ whole genome shotgun (WGS) entry which is preliminary data.</text>
</comment>
<evidence type="ECO:0000256" key="2">
    <source>
        <dbReference type="ARBA" id="ARBA00008294"/>
    </source>
</evidence>
<evidence type="ECO:0000256" key="6">
    <source>
        <dbReference type="ARBA" id="ARBA00022837"/>
    </source>
</evidence>
<feature type="region of interest" description="Disordered" evidence="9">
    <location>
        <begin position="1165"/>
        <end position="1215"/>
    </location>
</feature>
<accession>A0A2R5GPP4</accession>
<feature type="compositionally biased region" description="Acidic residues" evidence="9">
    <location>
        <begin position="179"/>
        <end position="189"/>
    </location>
</feature>
<dbReference type="PROSITE" id="PS00845">
    <property type="entry name" value="CAP_GLY_1"/>
    <property type="match status" value="1"/>
</dbReference>
<dbReference type="InterPro" id="IPR029052">
    <property type="entry name" value="Metallo-depent_PP-like"/>
</dbReference>
<gene>
    <name evidence="12" type="ORF">FCC1311_079732</name>
</gene>
<dbReference type="SMART" id="SM00054">
    <property type="entry name" value="EFh"/>
    <property type="match status" value="6"/>
</dbReference>
<evidence type="ECO:0000259" key="11">
    <source>
        <dbReference type="PROSITE" id="PS50245"/>
    </source>
</evidence>
<dbReference type="Pfam" id="PF13499">
    <property type="entry name" value="EF-hand_7"/>
    <property type="match status" value="3"/>
</dbReference>
<evidence type="ECO:0000256" key="5">
    <source>
        <dbReference type="ARBA" id="ARBA00022801"/>
    </source>
</evidence>
<comment type="similarity">
    <text evidence="2 8">Belongs to the PPP phosphatase family.</text>
</comment>
<dbReference type="CDD" id="cd00051">
    <property type="entry name" value="EFh"/>
    <property type="match status" value="2"/>
</dbReference>
<dbReference type="Pfam" id="PF00149">
    <property type="entry name" value="Metallophos"/>
    <property type="match status" value="2"/>
</dbReference>
<dbReference type="SMART" id="SM00156">
    <property type="entry name" value="PP2Ac"/>
    <property type="match status" value="1"/>
</dbReference>
<dbReference type="InterPro" id="IPR002048">
    <property type="entry name" value="EF_hand_dom"/>
</dbReference>
<keyword evidence="13" id="KW-1185">Reference proteome</keyword>
<keyword evidence="4" id="KW-0677">Repeat</keyword>
<dbReference type="Gene3D" id="1.10.238.10">
    <property type="entry name" value="EF-hand"/>
    <property type="match status" value="3"/>
</dbReference>
<dbReference type="PANTHER" id="PTHR45668:SF5">
    <property type="entry name" value="SERINE_THREONINE-PROTEIN PHOSPHATASE 5"/>
    <property type="match status" value="1"/>
</dbReference>
<dbReference type="Pfam" id="PF08321">
    <property type="entry name" value="PPP5"/>
    <property type="match status" value="1"/>
</dbReference>
<dbReference type="InterPro" id="IPR000938">
    <property type="entry name" value="CAP-Gly_domain"/>
</dbReference>
<evidence type="ECO:0000256" key="9">
    <source>
        <dbReference type="SAM" id="MobiDB-lite"/>
    </source>
</evidence>
<evidence type="ECO:0000259" key="10">
    <source>
        <dbReference type="PROSITE" id="PS50222"/>
    </source>
</evidence>
<feature type="compositionally biased region" description="Low complexity" evidence="9">
    <location>
        <begin position="1165"/>
        <end position="1202"/>
    </location>
</feature>
<evidence type="ECO:0000256" key="1">
    <source>
        <dbReference type="ARBA" id="ARBA00001936"/>
    </source>
</evidence>
<feature type="domain" description="EF-hand" evidence="10">
    <location>
        <begin position="972"/>
        <end position="1007"/>
    </location>
</feature>
<dbReference type="EMBL" id="BEYU01000105">
    <property type="protein sequence ID" value="GBG31748.1"/>
    <property type="molecule type" value="Genomic_DNA"/>
</dbReference>
<dbReference type="InterPro" id="IPR006186">
    <property type="entry name" value="Ser/Thr-sp_prot-phosphatase"/>
</dbReference>
<dbReference type="EC" id="3.1.3.16" evidence="8"/>
<dbReference type="Pfam" id="PF01302">
    <property type="entry name" value="CAP_GLY"/>
    <property type="match status" value="1"/>
</dbReference>
<keyword evidence="7" id="KW-0464">Manganese</keyword>
<evidence type="ECO:0000256" key="3">
    <source>
        <dbReference type="ARBA" id="ARBA00022723"/>
    </source>
</evidence>
<evidence type="ECO:0000313" key="13">
    <source>
        <dbReference type="Proteomes" id="UP000241890"/>
    </source>
</evidence>
<feature type="region of interest" description="Disordered" evidence="9">
    <location>
        <begin position="1"/>
        <end position="29"/>
    </location>
</feature>
<dbReference type="PROSITE" id="PS50222">
    <property type="entry name" value="EF_HAND_2"/>
    <property type="match status" value="6"/>
</dbReference>
<dbReference type="InterPro" id="IPR036859">
    <property type="entry name" value="CAP-Gly_dom_sf"/>
</dbReference>
<dbReference type="OrthoDB" id="445564at2759"/>
<dbReference type="PROSITE" id="PS00125">
    <property type="entry name" value="SER_THR_PHOSPHATASE"/>
    <property type="match status" value="1"/>
</dbReference>
<dbReference type="InterPro" id="IPR013235">
    <property type="entry name" value="PPP_dom"/>
</dbReference>
<feature type="region of interest" description="Disordered" evidence="9">
    <location>
        <begin position="168"/>
        <end position="225"/>
    </location>
</feature>
<feature type="domain" description="EF-hand" evidence="10">
    <location>
        <begin position="790"/>
        <end position="825"/>
    </location>
</feature>
<dbReference type="InterPro" id="IPR018247">
    <property type="entry name" value="EF_Hand_1_Ca_BS"/>
</dbReference>
<protein>
    <recommendedName>
        <fullName evidence="8">Serine/threonine-protein phosphatase</fullName>
        <ecNumber evidence="8">3.1.3.16</ecNumber>
    </recommendedName>
</protein>
<feature type="domain" description="EF-hand" evidence="10">
    <location>
        <begin position="826"/>
        <end position="861"/>
    </location>
</feature>
<feature type="region of interest" description="Disordered" evidence="9">
    <location>
        <begin position="426"/>
        <end position="489"/>
    </location>
</feature>
<evidence type="ECO:0000256" key="7">
    <source>
        <dbReference type="ARBA" id="ARBA00023211"/>
    </source>
</evidence>
<feature type="domain" description="EF-hand" evidence="10">
    <location>
        <begin position="1009"/>
        <end position="1044"/>
    </location>
</feature>
<dbReference type="SUPFAM" id="SSF56300">
    <property type="entry name" value="Metallo-dependent phosphatases"/>
    <property type="match status" value="1"/>
</dbReference>
<dbReference type="SUPFAM" id="SSF47473">
    <property type="entry name" value="EF-hand"/>
    <property type="match status" value="2"/>
</dbReference>
<sequence>MMMSDADASGQQQEGQDQSQGPAPERSFQVGDRVVAQRKLGTVRFFGPTDFKPGNWVGIELDEPTGKNNGTVQGRTYFQADENCGIFVPAKYVVPHQQDEIAAVMLQCNLRKMLAKRKVKARQAARTWNILDNHYEEVGLRKGRAVEKATKRLKAKTIVQENRTQISDAIGMEGVNENENNENDGDGDAAMDTSGAAGPAESTAGAADGAESLSSGSIDEEDEDGDDLFMGATVEELQQAAADAVDELLPEMLFAINVSPSYTGPKLNFPLRLEHILEMLDAFKLDKVLHFKYFMLLLLFGKRLLDEEKTVQDIDIPEGVKLTVVGDTHGQLQDLFTIFTINGVPSETNWYLFNGDFVDRGPKGCEIVATMLAFKILYPRCVFLNRGNHEARAQNAWMGFEEELLTKYGHDVEAVLMDPSTRLSRSLRRLKAPSNAPAGSNATESSDMETEENGDATASGAKSSNNSARRPKKKVRRNSLDRATGMREKMNMFGPGDRLASLKLYMLCQATFDALPLCALIQSRVFVCHGGLFRNEGVKLEHIREINRKREPPLEGTSFEDRIYEDLLWSDPRPTATYPRPLRYKRPSDRGAGCEFGPLVTNKFCATNQIALVVRSHECVPEGFEVLHNGRLITIFSASRYCGTQTNKGAFIAFGPDLQPEIQQFYAHAIQKGTFMSDEEREAMLERDAVKMIIENICDKRIDLYWYFTQNDTAHTGLVTRVEWAHGLQSVLNLEVPFLHYQSQLAELEPNAKMINYTKFLSRWQIGVRQEDSSWQDAIVRRICEKLYSIVGADLERAYRKFDINNDGRVSFDEFMRTLRSLNLGLSDQEIFEVMRIIDKDDSGAIDFNEFSSRFEVTFNELGDGDAADAGASGAAPLTAGSASGATGTGAAVVAAAAAETAAADVVAGTRGPGGTRLARTPSMFEIEQITEAAFPNQPSSPRKANKMKLDWINMDNWTKEHLKLIGQAIFQRTDSIRDAFKRFDTEDNGYFTIDQWADRLKSWLNLDLSRPDADKLFKAIDTNESGRLSAIEFVDAFHVRDRSSSAKSWQQGVVQQIANALYQNRIHLKSAFRMFDVDGNGTISVEEFQSGMETINELLDKPLSKTGIEELRRSLDRNGDGMIDYREFLAGLHLVDSSASQQLSRRASSYMDLNDPMFQPAATSAMASSGSNASSISSSSSSSSSSSAASSVVSTPESASANAQADTSMELDTD</sequence>
<comment type="catalytic activity">
    <reaction evidence="8">
        <text>O-phospho-L-threonyl-[protein] + H2O = L-threonyl-[protein] + phosphate</text>
        <dbReference type="Rhea" id="RHEA:47004"/>
        <dbReference type="Rhea" id="RHEA-COMP:11060"/>
        <dbReference type="Rhea" id="RHEA-COMP:11605"/>
        <dbReference type="ChEBI" id="CHEBI:15377"/>
        <dbReference type="ChEBI" id="CHEBI:30013"/>
        <dbReference type="ChEBI" id="CHEBI:43474"/>
        <dbReference type="ChEBI" id="CHEBI:61977"/>
        <dbReference type="EC" id="3.1.3.16"/>
    </reaction>
</comment>